<sequence>MVLRPKHCHRTASFCLSEASDFNLSLLWSILSFPTGPGECNMDPIGRYIQSMATPLKYSQAPRFKNHSENSKYSENSNPNLSSSTPNSGKSKSPAIKSAKSQKPSSKNSNTSTYVSPRNRIRERRFIVAKKKGRKQETIGDLKVACKCQEKGSDGNSKKCLCVAYENLRASQEEFIKNQSGSREETRERKQENGEMEKGQMMPQTGSSTYKRRRDRLMEEARKSVPESGAGKVMHLVKAFERIMSIPKETAADSNDNKESEEGENVKVEKRPVKWPLPGLQPPKVPQDHSSVSSFSPSELMLSAENLGLDSIASLSSSWNGSGGSTSSRNSEGGRRSRRNSSESCVTALGGKRWKKKQQLKITCQKPFNLRTEERGRLKEEEFMKKMQEMMEEEERLRIPIAQGLPWTTDQPECLVKPPVKENTRPLDIKLHSDLRANERTEFDQQVAEKMSLVEQYKMERERLQKMEEEEDIRRLRKELIPRAQPMPYFDRPFIPRRSSKNPTIPREPKFHIPQNKKIMCGLSCNDISPYIYHQ</sequence>
<feature type="region of interest" description="Disordered" evidence="7">
    <location>
        <begin position="248"/>
        <end position="296"/>
    </location>
</feature>
<dbReference type="EMBL" id="JAXIOK010000003">
    <property type="protein sequence ID" value="KAK4776222.1"/>
    <property type="molecule type" value="Genomic_DNA"/>
</dbReference>
<feature type="region of interest" description="Disordered" evidence="7">
    <location>
        <begin position="64"/>
        <end position="134"/>
    </location>
</feature>
<keyword evidence="3" id="KW-0963">Cytoplasm</keyword>
<name>A0AAN7QRZ6_9MYRT</name>
<evidence type="ECO:0000256" key="4">
    <source>
        <dbReference type="ARBA" id="ARBA00022701"/>
    </source>
</evidence>
<comment type="similarity">
    <text evidence="2">Belongs to the TPX2 family.</text>
</comment>
<dbReference type="GO" id="GO:0005819">
    <property type="term" value="C:spindle"/>
    <property type="evidence" value="ECO:0007669"/>
    <property type="project" value="InterPro"/>
</dbReference>
<accession>A0AAN7QRZ6</accession>
<reference evidence="9 10" key="1">
    <citation type="journal article" date="2023" name="Hortic Res">
        <title>Pangenome of water caltrop reveals structural variations and asymmetric subgenome divergence after allopolyploidization.</title>
        <authorList>
            <person name="Zhang X."/>
            <person name="Chen Y."/>
            <person name="Wang L."/>
            <person name="Yuan Y."/>
            <person name="Fang M."/>
            <person name="Shi L."/>
            <person name="Lu R."/>
            <person name="Comes H.P."/>
            <person name="Ma Y."/>
            <person name="Chen Y."/>
            <person name="Huang G."/>
            <person name="Zhou Y."/>
            <person name="Zheng Z."/>
            <person name="Qiu Y."/>
        </authorList>
    </citation>
    <scope>NUCLEOTIDE SEQUENCE [LARGE SCALE GENOMIC DNA]</scope>
    <source>
        <tissue evidence="9">Roots</tissue>
    </source>
</reference>
<gene>
    <name evidence="9" type="ORF">SAY87_024183</name>
</gene>
<dbReference type="GO" id="GO:0060236">
    <property type="term" value="P:regulation of mitotic spindle organization"/>
    <property type="evidence" value="ECO:0007669"/>
    <property type="project" value="InterPro"/>
</dbReference>
<dbReference type="PANTHER" id="PTHR14326">
    <property type="entry name" value="TARGETING PROTEIN FOR XKLP2"/>
    <property type="match status" value="1"/>
</dbReference>
<protein>
    <recommendedName>
        <fullName evidence="8">TPX2 C-terminal domain-containing protein</fullName>
    </recommendedName>
</protein>
<feature type="region of interest" description="Disordered" evidence="7">
    <location>
        <begin position="175"/>
        <end position="229"/>
    </location>
</feature>
<feature type="compositionally biased region" description="Basic and acidic residues" evidence="7">
    <location>
        <begin position="216"/>
        <end position="225"/>
    </location>
</feature>
<comment type="caution">
    <text evidence="9">The sequence shown here is derived from an EMBL/GenBank/DDBJ whole genome shotgun (WGS) entry which is preliminary data.</text>
</comment>
<dbReference type="GO" id="GO:0030295">
    <property type="term" value="F:protein kinase activator activity"/>
    <property type="evidence" value="ECO:0007669"/>
    <property type="project" value="TreeGrafter"/>
</dbReference>
<feature type="coiled-coil region" evidence="6">
    <location>
        <begin position="447"/>
        <end position="479"/>
    </location>
</feature>
<feature type="compositionally biased region" description="Basic and acidic residues" evidence="7">
    <location>
        <begin position="175"/>
        <end position="198"/>
    </location>
</feature>
<dbReference type="Pfam" id="PF06886">
    <property type="entry name" value="TPX2"/>
    <property type="match status" value="1"/>
</dbReference>
<evidence type="ECO:0000259" key="8">
    <source>
        <dbReference type="Pfam" id="PF06886"/>
    </source>
</evidence>
<feature type="compositionally biased region" description="Basic residues" evidence="7">
    <location>
        <begin position="119"/>
        <end position="134"/>
    </location>
</feature>
<dbReference type="Proteomes" id="UP001345219">
    <property type="component" value="Chromosome 18"/>
</dbReference>
<comment type="subcellular location">
    <subcellularLocation>
        <location evidence="1">Cytoplasm</location>
        <location evidence="1">Cytoskeleton</location>
    </subcellularLocation>
</comment>
<evidence type="ECO:0000313" key="10">
    <source>
        <dbReference type="Proteomes" id="UP001345219"/>
    </source>
</evidence>
<dbReference type="InterPro" id="IPR009675">
    <property type="entry name" value="TPX2_fam"/>
</dbReference>
<proteinExistence type="inferred from homology"/>
<evidence type="ECO:0000256" key="6">
    <source>
        <dbReference type="SAM" id="Coils"/>
    </source>
</evidence>
<feature type="region of interest" description="Disordered" evidence="7">
    <location>
        <begin position="491"/>
        <end position="510"/>
    </location>
</feature>
<feature type="compositionally biased region" description="Low complexity" evidence="7">
    <location>
        <begin position="316"/>
        <end position="331"/>
    </location>
</feature>
<evidence type="ECO:0000256" key="5">
    <source>
        <dbReference type="ARBA" id="ARBA00023212"/>
    </source>
</evidence>
<keyword evidence="5" id="KW-0206">Cytoskeleton</keyword>
<evidence type="ECO:0000256" key="2">
    <source>
        <dbReference type="ARBA" id="ARBA00005885"/>
    </source>
</evidence>
<keyword evidence="4" id="KW-0493">Microtubule</keyword>
<dbReference type="PANTHER" id="PTHR14326:SF58">
    <property type="entry name" value="TPX2 (TARGETING PROTEIN FOR XKLP2) PROTEIN FAMILY"/>
    <property type="match status" value="1"/>
</dbReference>
<feature type="compositionally biased region" description="Low complexity" evidence="7">
    <location>
        <begin position="74"/>
        <end position="113"/>
    </location>
</feature>
<evidence type="ECO:0000256" key="1">
    <source>
        <dbReference type="ARBA" id="ARBA00004245"/>
    </source>
</evidence>
<feature type="compositionally biased region" description="Basic and acidic residues" evidence="7">
    <location>
        <begin position="255"/>
        <end position="272"/>
    </location>
</feature>
<keyword evidence="6" id="KW-0175">Coiled coil</keyword>
<feature type="domain" description="TPX2 C-terminal" evidence="8">
    <location>
        <begin position="429"/>
        <end position="504"/>
    </location>
</feature>
<keyword evidence="10" id="KW-1185">Reference proteome</keyword>
<feature type="region of interest" description="Disordered" evidence="7">
    <location>
        <begin position="316"/>
        <end position="350"/>
    </location>
</feature>
<evidence type="ECO:0000256" key="7">
    <source>
        <dbReference type="SAM" id="MobiDB-lite"/>
    </source>
</evidence>
<dbReference type="GO" id="GO:0005880">
    <property type="term" value="C:nuclear microtubule"/>
    <property type="evidence" value="ECO:0007669"/>
    <property type="project" value="TreeGrafter"/>
</dbReference>
<evidence type="ECO:0000313" key="9">
    <source>
        <dbReference type="EMBL" id="KAK4776222.1"/>
    </source>
</evidence>
<organism evidence="9 10">
    <name type="scientific">Trapa incisa</name>
    <dbReference type="NCBI Taxonomy" id="236973"/>
    <lineage>
        <taxon>Eukaryota</taxon>
        <taxon>Viridiplantae</taxon>
        <taxon>Streptophyta</taxon>
        <taxon>Embryophyta</taxon>
        <taxon>Tracheophyta</taxon>
        <taxon>Spermatophyta</taxon>
        <taxon>Magnoliopsida</taxon>
        <taxon>eudicotyledons</taxon>
        <taxon>Gunneridae</taxon>
        <taxon>Pentapetalae</taxon>
        <taxon>rosids</taxon>
        <taxon>malvids</taxon>
        <taxon>Myrtales</taxon>
        <taxon>Lythraceae</taxon>
        <taxon>Trapa</taxon>
    </lineage>
</organism>
<dbReference type="InterPro" id="IPR027329">
    <property type="entry name" value="TPX2_C"/>
</dbReference>
<evidence type="ECO:0000256" key="3">
    <source>
        <dbReference type="ARBA" id="ARBA00022490"/>
    </source>
</evidence>
<dbReference type="GO" id="GO:0090307">
    <property type="term" value="P:mitotic spindle assembly"/>
    <property type="evidence" value="ECO:0007669"/>
    <property type="project" value="TreeGrafter"/>
</dbReference>
<dbReference type="GO" id="GO:0008017">
    <property type="term" value="F:microtubule binding"/>
    <property type="evidence" value="ECO:0007669"/>
    <property type="project" value="TreeGrafter"/>
</dbReference>
<dbReference type="AlphaFoldDB" id="A0AAN7QRZ6"/>